<dbReference type="PANTHER" id="PTHR10961">
    <property type="entry name" value="PEROXISOMAL SARCOSINE OXIDASE"/>
    <property type="match status" value="1"/>
</dbReference>
<dbReference type="GO" id="GO:0051698">
    <property type="term" value="F:saccharopine oxidase activity"/>
    <property type="evidence" value="ECO:0007669"/>
    <property type="project" value="TreeGrafter"/>
</dbReference>
<dbReference type="Pfam" id="PF01266">
    <property type="entry name" value="DAO"/>
    <property type="match status" value="1"/>
</dbReference>
<dbReference type="PANTHER" id="PTHR10961:SF24">
    <property type="entry name" value="HYPOTHETICAL FRUCTOSYL AMINE:OXYGEN OXIDOREDUCTASE (EUROFUNG)"/>
    <property type="match status" value="1"/>
</dbReference>
<reference evidence="7" key="1">
    <citation type="submission" date="2021-02" db="EMBL/GenBank/DDBJ databases">
        <title>Genome sequence Cadophora malorum strain M34.</title>
        <authorList>
            <person name="Stefanovic E."/>
            <person name="Vu D."/>
            <person name="Scully C."/>
            <person name="Dijksterhuis J."/>
            <person name="Roader J."/>
            <person name="Houbraken J."/>
        </authorList>
    </citation>
    <scope>NUCLEOTIDE SEQUENCE</scope>
    <source>
        <strain evidence="7">M34</strain>
    </source>
</reference>
<proteinExistence type="inferred from homology"/>
<evidence type="ECO:0000313" key="7">
    <source>
        <dbReference type="EMBL" id="KAG4420753.1"/>
    </source>
</evidence>
<evidence type="ECO:0000259" key="6">
    <source>
        <dbReference type="Pfam" id="PF01266"/>
    </source>
</evidence>
<dbReference type="EMBL" id="JAFJYH010000078">
    <property type="protein sequence ID" value="KAG4420753.1"/>
    <property type="molecule type" value="Genomic_DNA"/>
</dbReference>
<keyword evidence="4" id="KW-0274">FAD</keyword>
<evidence type="ECO:0000313" key="8">
    <source>
        <dbReference type="Proteomes" id="UP000664132"/>
    </source>
</evidence>
<gene>
    <name evidence="7" type="ORF">IFR04_006139</name>
</gene>
<comment type="cofactor">
    <cofactor evidence="1">
        <name>FAD</name>
        <dbReference type="ChEBI" id="CHEBI:57692"/>
    </cofactor>
</comment>
<dbReference type="Gene3D" id="3.50.50.60">
    <property type="entry name" value="FAD/NAD(P)-binding domain"/>
    <property type="match status" value="1"/>
</dbReference>
<dbReference type="AlphaFoldDB" id="A0A8H7TKU7"/>
<protein>
    <recommendedName>
        <fullName evidence="6">FAD dependent oxidoreductase domain-containing protein</fullName>
    </recommendedName>
</protein>
<dbReference type="GO" id="GO:0050660">
    <property type="term" value="F:flavin adenine dinucleotide binding"/>
    <property type="evidence" value="ECO:0007669"/>
    <property type="project" value="InterPro"/>
</dbReference>
<dbReference type="InterPro" id="IPR036188">
    <property type="entry name" value="FAD/NAD-bd_sf"/>
</dbReference>
<dbReference type="InterPro" id="IPR006076">
    <property type="entry name" value="FAD-dep_OxRdtase"/>
</dbReference>
<dbReference type="OrthoDB" id="2219495at2759"/>
<evidence type="ECO:0000256" key="1">
    <source>
        <dbReference type="ARBA" id="ARBA00001974"/>
    </source>
</evidence>
<evidence type="ECO:0000256" key="2">
    <source>
        <dbReference type="ARBA" id="ARBA00010989"/>
    </source>
</evidence>
<evidence type="ECO:0000256" key="5">
    <source>
        <dbReference type="ARBA" id="ARBA00023002"/>
    </source>
</evidence>
<dbReference type="GO" id="GO:0008115">
    <property type="term" value="F:sarcosine oxidase activity"/>
    <property type="evidence" value="ECO:0007669"/>
    <property type="project" value="TreeGrafter"/>
</dbReference>
<accession>A0A8H7TKU7</accession>
<keyword evidence="8" id="KW-1185">Reference proteome</keyword>
<feature type="domain" description="FAD dependent oxidoreductase" evidence="6">
    <location>
        <begin position="13"/>
        <end position="381"/>
    </location>
</feature>
<keyword evidence="3" id="KW-0285">Flavoprotein</keyword>
<name>A0A8H7TKU7_9HELO</name>
<comment type="similarity">
    <text evidence="2">Belongs to the MSOX/MTOX family.</text>
</comment>
<dbReference type="Proteomes" id="UP000664132">
    <property type="component" value="Unassembled WGS sequence"/>
</dbReference>
<comment type="caution">
    <text evidence="7">The sequence shown here is derived from an EMBL/GenBank/DDBJ whole genome shotgun (WGS) entry which is preliminary data.</text>
</comment>
<keyword evidence="5" id="KW-0560">Oxidoreductase</keyword>
<sequence length="495" mass="55022">MAAPRAPDYNSSILIVGAGTWGCSTALHLARRGYKNVTVLDPYGLPSPISAGNDINKIIEEGSSTGGSADDLAESLRRLAKDGWLHDPIFTPYYHNTGYTICAHTPEGLEQLTKHEKIHDNPEFEWIDTPEKFRAIMPEGVLTGDFPGWKGGFKKTGAGWVFARGALMSAFHEAQRLGVKFITGPQGDVKTLLVENGDVVGAETADGTRHRAATTILTAGAAAPSLLDVKDQLRPTAWTLAHIKMSKEECELYKNLPVLFNLESGFFMEPDAEKGELKICDEHPGYCNWSTNTSGEKVNIPFAKHQIPKEAEVRVREFLQHTMPQLAERPFSFARICWCADTPDRNFLIDRHPEFKNLVLGIGGSGHGFMHITSVGGFIADVMEGCLDGKLKEAFRWRPETAVDRDWSDVQDRMGGPNRVMDFGDVKECKYWNSSLNPTHVFDFNILFLLYTRNPVLISLRLLQGRTFSQIDGTRYSTPDVNMERGTRKSYGGLP</sequence>
<dbReference type="InterPro" id="IPR045170">
    <property type="entry name" value="MTOX"/>
</dbReference>
<evidence type="ECO:0000256" key="4">
    <source>
        <dbReference type="ARBA" id="ARBA00022827"/>
    </source>
</evidence>
<organism evidence="7 8">
    <name type="scientific">Cadophora malorum</name>
    <dbReference type="NCBI Taxonomy" id="108018"/>
    <lineage>
        <taxon>Eukaryota</taxon>
        <taxon>Fungi</taxon>
        <taxon>Dikarya</taxon>
        <taxon>Ascomycota</taxon>
        <taxon>Pezizomycotina</taxon>
        <taxon>Leotiomycetes</taxon>
        <taxon>Helotiales</taxon>
        <taxon>Ploettnerulaceae</taxon>
        <taxon>Cadophora</taxon>
    </lineage>
</organism>
<evidence type="ECO:0000256" key="3">
    <source>
        <dbReference type="ARBA" id="ARBA00022630"/>
    </source>
</evidence>
<dbReference type="SUPFAM" id="SSF51905">
    <property type="entry name" value="FAD/NAD(P)-binding domain"/>
    <property type="match status" value="1"/>
</dbReference>
<dbReference type="Gene3D" id="3.30.9.10">
    <property type="entry name" value="D-Amino Acid Oxidase, subunit A, domain 2"/>
    <property type="match status" value="1"/>
</dbReference>